<evidence type="ECO:0000256" key="4">
    <source>
        <dbReference type="ARBA" id="ARBA00023157"/>
    </source>
</evidence>
<dbReference type="EMBL" id="JACHMN010000002">
    <property type="protein sequence ID" value="MBB5869531.1"/>
    <property type="molecule type" value="Genomic_DNA"/>
</dbReference>
<evidence type="ECO:0000256" key="3">
    <source>
        <dbReference type="ARBA" id="ARBA00023002"/>
    </source>
</evidence>
<dbReference type="PANTHER" id="PTHR33930:SF7">
    <property type="entry name" value="ALKYL HYDROPEROXIDE REDUCTASE AHPD"/>
    <property type="match status" value="1"/>
</dbReference>
<keyword evidence="2 6" id="KW-0049">Antioxidant</keyword>
<dbReference type="EC" id="1.11.1.28" evidence="6"/>
<evidence type="ECO:0000256" key="6">
    <source>
        <dbReference type="HAMAP-Rule" id="MF_01676"/>
    </source>
</evidence>
<dbReference type="Proteomes" id="UP000587527">
    <property type="component" value="Unassembled WGS sequence"/>
</dbReference>
<proteinExistence type="inferred from homology"/>
<feature type="active site" description="Proton donor" evidence="6">
    <location>
        <position position="131"/>
    </location>
</feature>
<dbReference type="PANTHER" id="PTHR33930">
    <property type="entry name" value="ALKYL HYDROPEROXIDE REDUCTASE AHPD"/>
    <property type="match status" value="1"/>
</dbReference>
<organism evidence="8 9">
    <name type="scientific">Allocatelliglobosispora scoriae</name>
    <dbReference type="NCBI Taxonomy" id="643052"/>
    <lineage>
        <taxon>Bacteria</taxon>
        <taxon>Bacillati</taxon>
        <taxon>Actinomycetota</taxon>
        <taxon>Actinomycetes</taxon>
        <taxon>Micromonosporales</taxon>
        <taxon>Micromonosporaceae</taxon>
        <taxon>Allocatelliglobosispora</taxon>
    </lineage>
</organism>
<dbReference type="InterPro" id="IPR003779">
    <property type="entry name" value="CMD-like"/>
</dbReference>
<feature type="disulfide bond" evidence="6">
    <location>
        <begin position="131"/>
        <end position="134"/>
    </location>
</feature>
<keyword evidence="9" id="KW-1185">Reference proteome</keyword>
<comment type="subunit">
    <text evidence="6">Homotrimer.</text>
</comment>
<gene>
    <name evidence="6" type="primary">ahpD</name>
    <name evidence="8" type="ORF">F4553_002910</name>
</gene>
<dbReference type="InterPro" id="IPR029032">
    <property type="entry name" value="AhpD-like"/>
</dbReference>
<dbReference type="HAMAP" id="MF_01676">
    <property type="entry name" value="AhpD"/>
    <property type="match status" value="1"/>
</dbReference>
<feature type="active site" description="Cysteine sulfenic acid (-SOH) intermediate" evidence="6">
    <location>
        <position position="134"/>
    </location>
</feature>
<dbReference type="AlphaFoldDB" id="A0A841BRU7"/>
<protein>
    <recommendedName>
        <fullName evidence="6">Alkyl hydroperoxide reductase AhpD</fullName>
        <ecNumber evidence="6">1.11.1.28</ecNumber>
    </recommendedName>
    <alternativeName>
        <fullName evidence="6">Alkylhydroperoxidase AhpD</fullName>
    </alternativeName>
</protein>
<sequence length="196" mass="20178">MGIDALMAALPDYAKDIRLNLGSVIDDSLLTEQQLWGTLLASAIAARSAVVIREVGADAVLHLGAEALQAAKAAASIMAMSNVFYRAKDLIGDEAYLSLPARLRMTAVGRPGVDRVDFKLWCLGVSAVHGCGVCLSSHSAAVVAAGIAVEVAHEVFRVAAVVHAVAVTVDGEAALGSTLGVGDPGMGHPQPPSWSR</sequence>
<evidence type="ECO:0000313" key="9">
    <source>
        <dbReference type="Proteomes" id="UP000587527"/>
    </source>
</evidence>
<dbReference type="GO" id="GO:0032843">
    <property type="term" value="F:hydroperoxide reductase activity"/>
    <property type="evidence" value="ECO:0007669"/>
    <property type="project" value="InterPro"/>
</dbReference>
<evidence type="ECO:0000256" key="1">
    <source>
        <dbReference type="ARBA" id="ARBA00022559"/>
    </source>
</evidence>
<reference evidence="8 9" key="1">
    <citation type="submission" date="2020-08" db="EMBL/GenBank/DDBJ databases">
        <title>Sequencing the genomes of 1000 actinobacteria strains.</title>
        <authorList>
            <person name="Klenk H.-P."/>
        </authorList>
    </citation>
    <scope>NUCLEOTIDE SEQUENCE [LARGE SCALE GENOMIC DNA]</scope>
    <source>
        <strain evidence="8 9">DSM 45362</strain>
    </source>
</reference>
<comment type="caution">
    <text evidence="8">The sequence shown here is derived from an EMBL/GenBank/DDBJ whole genome shotgun (WGS) entry which is preliminary data.</text>
</comment>
<dbReference type="GO" id="GO:0015036">
    <property type="term" value="F:disulfide oxidoreductase activity"/>
    <property type="evidence" value="ECO:0007669"/>
    <property type="project" value="TreeGrafter"/>
</dbReference>
<comment type="catalytic activity">
    <reaction evidence="6">
        <text>N(6)-[(R)-dihydrolipoyl]-L-lysyl-[lipoyl-carrier protein] + a hydroperoxide = N(6)-[(R)-lipoyl]-L-lysyl-[lipoyl-carrier protein] + an alcohol + H2O</text>
        <dbReference type="Rhea" id="RHEA:62636"/>
        <dbReference type="Rhea" id="RHEA-COMP:10502"/>
        <dbReference type="Rhea" id="RHEA-COMP:16355"/>
        <dbReference type="ChEBI" id="CHEBI:15377"/>
        <dbReference type="ChEBI" id="CHEBI:30879"/>
        <dbReference type="ChEBI" id="CHEBI:35924"/>
        <dbReference type="ChEBI" id="CHEBI:83099"/>
        <dbReference type="ChEBI" id="CHEBI:83100"/>
        <dbReference type="EC" id="1.11.1.28"/>
    </reaction>
</comment>
<feature type="disulfide bond" description="Interchain (with AhpC); in linked form" evidence="6">
    <location>
        <position position="134"/>
    </location>
</feature>
<dbReference type="Gene3D" id="1.20.1290.10">
    <property type="entry name" value="AhpD-like"/>
    <property type="match status" value="1"/>
</dbReference>
<name>A0A841BRU7_9ACTN</name>
<feature type="domain" description="Carboxymuconolactone decarboxylase-like" evidence="7">
    <location>
        <begin position="96"/>
        <end position="170"/>
    </location>
</feature>
<dbReference type="RefSeq" id="WP_184836202.1">
    <property type="nucleotide sequence ID" value="NZ_JACHMN010000002.1"/>
</dbReference>
<dbReference type="GO" id="GO:0006979">
    <property type="term" value="P:response to oxidative stress"/>
    <property type="evidence" value="ECO:0007669"/>
    <property type="project" value="InterPro"/>
</dbReference>
<keyword evidence="3 6" id="KW-0560">Oxidoreductase</keyword>
<accession>A0A841BRU7</accession>
<dbReference type="InterPro" id="IPR004675">
    <property type="entry name" value="AhpD_core"/>
</dbReference>
<dbReference type="NCBIfam" id="TIGR00778">
    <property type="entry name" value="ahpD_dom"/>
    <property type="match status" value="1"/>
</dbReference>
<comment type="function">
    <text evidence="6">Antioxidant protein with alkyl hydroperoxidase activity. Required for the reduction of the AhpC active site cysteine residues and for the regeneration of the AhpC enzyme activity.</text>
</comment>
<dbReference type="Pfam" id="PF02627">
    <property type="entry name" value="CMD"/>
    <property type="match status" value="1"/>
</dbReference>
<evidence type="ECO:0000256" key="2">
    <source>
        <dbReference type="ARBA" id="ARBA00022862"/>
    </source>
</evidence>
<evidence type="ECO:0000259" key="7">
    <source>
        <dbReference type="Pfam" id="PF02627"/>
    </source>
</evidence>
<keyword evidence="4 6" id="KW-1015">Disulfide bond</keyword>
<dbReference type="InterPro" id="IPR004674">
    <property type="entry name" value="AhpD"/>
</dbReference>
<keyword evidence="5 6" id="KW-0676">Redox-active center</keyword>
<dbReference type="NCBIfam" id="TIGR00777">
    <property type="entry name" value="ahpD"/>
    <property type="match status" value="1"/>
</dbReference>
<dbReference type="GO" id="GO:0051920">
    <property type="term" value="F:peroxiredoxin activity"/>
    <property type="evidence" value="ECO:0007669"/>
    <property type="project" value="InterPro"/>
</dbReference>
<evidence type="ECO:0000313" key="8">
    <source>
        <dbReference type="EMBL" id="MBB5869531.1"/>
    </source>
</evidence>
<keyword evidence="1 6" id="KW-0575">Peroxidase</keyword>
<dbReference type="GO" id="GO:0045454">
    <property type="term" value="P:cell redox homeostasis"/>
    <property type="evidence" value="ECO:0007669"/>
    <property type="project" value="TreeGrafter"/>
</dbReference>
<evidence type="ECO:0000256" key="5">
    <source>
        <dbReference type="ARBA" id="ARBA00023284"/>
    </source>
</evidence>
<dbReference type="SUPFAM" id="SSF69118">
    <property type="entry name" value="AhpD-like"/>
    <property type="match status" value="1"/>
</dbReference>
<comment type="similarity">
    <text evidence="6">Belongs to the AhpD family.</text>
</comment>